<name>A0A162CBH4_9CRUS</name>
<proteinExistence type="predicted"/>
<dbReference type="Proteomes" id="UP000076858">
    <property type="component" value="Unassembled WGS sequence"/>
</dbReference>
<protein>
    <submittedName>
        <fullName evidence="1">Uncharacterized protein</fullName>
    </submittedName>
</protein>
<accession>A0A162CBH4</accession>
<comment type="caution">
    <text evidence="1">The sequence shown here is derived from an EMBL/GenBank/DDBJ whole genome shotgun (WGS) entry which is preliminary data.</text>
</comment>
<reference evidence="1 2" key="1">
    <citation type="submission" date="2016-03" db="EMBL/GenBank/DDBJ databases">
        <title>EvidentialGene: Evidence-directed Construction of Genes on Genomes.</title>
        <authorList>
            <person name="Gilbert D.G."/>
            <person name="Choi J.-H."/>
            <person name="Mockaitis K."/>
            <person name="Colbourne J."/>
            <person name="Pfrender M."/>
        </authorList>
    </citation>
    <scope>NUCLEOTIDE SEQUENCE [LARGE SCALE GENOMIC DNA]</scope>
    <source>
        <strain evidence="1 2">Xinb3</strain>
        <tissue evidence="1">Complete organism</tissue>
    </source>
</reference>
<dbReference type="EMBL" id="LRGB01001036">
    <property type="protein sequence ID" value="KZS13762.1"/>
    <property type="molecule type" value="Genomic_DNA"/>
</dbReference>
<evidence type="ECO:0000313" key="2">
    <source>
        <dbReference type="Proteomes" id="UP000076858"/>
    </source>
</evidence>
<evidence type="ECO:0000313" key="1">
    <source>
        <dbReference type="EMBL" id="KZS13762.1"/>
    </source>
</evidence>
<keyword evidence="2" id="KW-1185">Reference proteome</keyword>
<sequence>MSYNAKFPITRRIRFQRKIPRPKKKQNKTTLTESLSFVFFALFRNVKQLHKTLNSGGLRNTTRRRCRRSFFSSFSFSPWRISLECLVKRHTHTHSCGHHRIHTHTEQLAL</sequence>
<gene>
    <name evidence="1" type="ORF">APZ42_021167</name>
</gene>
<organism evidence="1 2">
    <name type="scientific">Daphnia magna</name>
    <dbReference type="NCBI Taxonomy" id="35525"/>
    <lineage>
        <taxon>Eukaryota</taxon>
        <taxon>Metazoa</taxon>
        <taxon>Ecdysozoa</taxon>
        <taxon>Arthropoda</taxon>
        <taxon>Crustacea</taxon>
        <taxon>Branchiopoda</taxon>
        <taxon>Diplostraca</taxon>
        <taxon>Cladocera</taxon>
        <taxon>Anomopoda</taxon>
        <taxon>Daphniidae</taxon>
        <taxon>Daphnia</taxon>
    </lineage>
</organism>
<dbReference type="AlphaFoldDB" id="A0A162CBH4"/>